<sequence>MASPDTALLIDRAPNASQPISNHVFSGIANDAPDSIKNGCCFSSALLTNEKRDIIIANIKGFIGIIVFIAISFINL</sequence>
<proteinExistence type="predicted"/>
<dbReference type="EMBL" id="VSSQ01026615">
    <property type="protein sequence ID" value="MPM75419.1"/>
    <property type="molecule type" value="Genomic_DNA"/>
</dbReference>
<dbReference type="AlphaFoldDB" id="A0A645CEM0"/>
<evidence type="ECO:0000313" key="2">
    <source>
        <dbReference type="EMBL" id="MPM75419.1"/>
    </source>
</evidence>
<name>A0A645CEM0_9ZZZZ</name>
<evidence type="ECO:0000256" key="1">
    <source>
        <dbReference type="SAM" id="Phobius"/>
    </source>
</evidence>
<accession>A0A645CEM0</accession>
<comment type="caution">
    <text evidence="2">The sequence shown here is derived from an EMBL/GenBank/DDBJ whole genome shotgun (WGS) entry which is preliminary data.</text>
</comment>
<protein>
    <submittedName>
        <fullName evidence="2">Uncharacterized protein</fullName>
    </submittedName>
</protein>
<keyword evidence="1" id="KW-0812">Transmembrane</keyword>
<reference evidence="2" key="1">
    <citation type="submission" date="2019-08" db="EMBL/GenBank/DDBJ databases">
        <authorList>
            <person name="Kucharzyk K."/>
            <person name="Murdoch R.W."/>
            <person name="Higgins S."/>
            <person name="Loffler F."/>
        </authorList>
    </citation>
    <scope>NUCLEOTIDE SEQUENCE</scope>
</reference>
<gene>
    <name evidence="2" type="ORF">SDC9_122412</name>
</gene>
<organism evidence="2">
    <name type="scientific">bioreactor metagenome</name>
    <dbReference type="NCBI Taxonomy" id="1076179"/>
    <lineage>
        <taxon>unclassified sequences</taxon>
        <taxon>metagenomes</taxon>
        <taxon>ecological metagenomes</taxon>
    </lineage>
</organism>
<feature type="transmembrane region" description="Helical" evidence="1">
    <location>
        <begin position="54"/>
        <end position="74"/>
    </location>
</feature>
<keyword evidence="1" id="KW-0472">Membrane</keyword>
<keyword evidence="1" id="KW-1133">Transmembrane helix</keyword>